<dbReference type="InterPro" id="IPR010287">
    <property type="entry name" value="DUF892_YciF-like"/>
</dbReference>
<gene>
    <name evidence="1" type="ORF">C5B42_05310</name>
</gene>
<dbReference type="Gene3D" id="1.20.1260.10">
    <property type="match status" value="1"/>
</dbReference>
<evidence type="ECO:0000313" key="2">
    <source>
        <dbReference type="Proteomes" id="UP000246104"/>
    </source>
</evidence>
<name>A0A317JSF8_9BACT</name>
<evidence type="ECO:0000313" key="1">
    <source>
        <dbReference type="EMBL" id="PWU22716.1"/>
    </source>
</evidence>
<accession>A0A317JSF8</accession>
<dbReference type="PANTHER" id="PTHR30565:SF9">
    <property type="entry name" value="PROTEIN YCIF"/>
    <property type="match status" value="1"/>
</dbReference>
<dbReference type="InterPro" id="IPR009078">
    <property type="entry name" value="Ferritin-like_SF"/>
</dbReference>
<dbReference type="InterPro" id="IPR012347">
    <property type="entry name" value="Ferritin-like"/>
</dbReference>
<dbReference type="Proteomes" id="UP000246104">
    <property type="component" value="Unassembled WGS sequence"/>
</dbReference>
<reference evidence="1 2" key="1">
    <citation type="submission" date="2018-02" db="EMBL/GenBank/DDBJ databases">
        <title>Genomic Reconstructions from Amazon Rainforest and Pasture Soil Reveal Novel Insights into the Physiology of Candidate Phyla in Tropical Sites.</title>
        <authorList>
            <person name="Kroeger M.E."/>
            <person name="Delmont T."/>
            <person name="Eren A.M."/>
            <person name="Guo J."/>
            <person name="Meyer K.M."/>
            <person name="Khan K."/>
            <person name="Rodrigues J.L.M."/>
            <person name="Bohannan B.J.M."/>
            <person name="Tringe S."/>
            <person name="Borges C.D."/>
            <person name="Tiedje J."/>
            <person name="Tsai S.M."/>
            <person name="Nusslein K."/>
        </authorList>
    </citation>
    <scope>NUCLEOTIDE SEQUENCE [LARGE SCALE GENOMIC DNA]</scope>
    <source>
        <strain evidence="1">Amazon FNV 2010 28 9</strain>
    </source>
</reference>
<protein>
    <submittedName>
        <fullName evidence="1">Ferritin-like domain-containing protein</fullName>
    </submittedName>
</protein>
<organism evidence="1 2">
    <name type="scientific">Candidatus Cerribacteria bacterium 'Amazon FNV 2010 28 9'</name>
    <dbReference type="NCBI Taxonomy" id="2081795"/>
    <lineage>
        <taxon>Bacteria</taxon>
        <taxon>Candidatus Cerribacteria</taxon>
    </lineage>
</organism>
<proteinExistence type="predicted"/>
<dbReference type="SUPFAM" id="SSF47240">
    <property type="entry name" value="Ferritin-like"/>
    <property type="match status" value="1"/>
</dbReference>
<dbReference type="Pfam" id="PF05974">
    <property type="entry name" value="DUF892"/>
    <property type="match status" value="1"/>
</dbReference>
<comment type="caution">
    <text evidence="1">The sequence shown here is derived from an EMBL/GenBank/DDBJ whole genome shotgun (WGS) entry which is preliminary data.</text>
</comment>
<dbReference type="InterPro" id="IPR047114">
    <property type="entry name" value="YciF"/>
</dbReference>
<dbReference type="AlphaFoldDB" id="A0A317JSF8"/>
<sequence length="171" mass="18493">MPATTISNLTDLLQSLLADLYATEQAIIAALPEMIDDTMDTKLHDALQEHLDTTKEQLSRLETINTELEFSTTKDAEGIDAIIHATQQIVNAIIDSATKDAAIIAAAQKVEHYEIASYGSAAEFARQLKFNSVASLLETTLGEEKDADAKLTSIAQGGLFQKGVNEKAVEE</sequence>
<dbReference type="EMBL" id="PSRQ01000058">
    <property type="protein sequence ID" value="PWU22716.1"/>
    <property type="molecule type" value="Genomic_DNA"/>
</dbReference>
<dbReference type="PANTHER" id="PTHR30565">
    <property type="entry name" value="PROTEIN YCIF"/>
    <property type="match status" value="1"/>
</dbReference>